<keyword evidence="2" id="KW-1185">Reference proteome</keyword>
<dbReference type="RefSeq" id="WP_065546120.1">
    <property type="nucleotide sequence ID" value="NZ_CP016415.1"/>
</dbReference>
<reference evidence="1 2" key="1">
    <citation type="submission" date="2016-07" db="EMBL/GenBank/DDBJ databases">
        <title>Genome sequencing of Vibrio scophthalmi strain VS-05, an isolated from Paralichthys olivaceus.</title>
        <authorList>
            <person name="Han H.-J."/>
        </authorList>
    </citation>
    <scope>NUCLEOTIDE SEQUENCE [LARGE SCALE GENOMIC DNA]</scope>
    <source>
        <strain evidence="1 2">VS-05</strain>
    </source>
</reference>
<evidence type="ECO:0000313" key="1">
    <source>
        <dbReference type="EMBL" id="ANU38208.1"/>
    </source>
</evidence>
<dbReference type="Proteomes" id="UP000092528">
    <property type="component" value="Chromosome 2"/>
</dbReference>
<dbReference type="PATRIC" id="fig|45658.7.peg.3108"/>
<evidence type="ECO:0000313" key="2">
    <source>
        <dbReference type="Proteomes" id="UP000092528"/>
    </source>
</evidence>
<organism evidence="1 2">
    <name type="scientific">Vibrio scophthalmi</name>
    <dbReference type="NCBI Taxonomy" id="45658"/>
    <lineage>
        <taxon>Bacteria</taxon>
        <taxon>Pseudomonadati</taxon>
        <taxon>Pseudomonadota</taxon>
        <taxon>Gammaproteobacteria</taxon>
        <taxon>Vibrionales</taxon>
        <taxon>Vibrionaceae</taxon>
        <taxon>Vibrio</taxon>
    </lineage>
</organism>
<dbReference type="InterPro" id="IPR032710">
    <property type="entry name" value="NTF2-like_dom_sf"/>
</dbReference>
<dbReference type="EMBL" id="CP016415">
    <property type="protein sequence ID" value="ANU38208.1"/>
    <property type="molecule type" value="Genomic_DNA"/>
</dbReference>
<dbReference type="SUPFAM" id="SSF54427">
    <property type="entry name" value="NTF2-like"/>
    <property type="match status" value="1"/>
</dbReference>
<sequence length="178" mass="20217">MRIIVILMSLIVTFGTHATERDKVAKHYVAAIVSHDFEQVAEFIHPDDLAVFKQKVDNALQSSKQNLVEKELLPLLGVDSRQQAAELTAKQAYINFSQSLMAKFPNQDIEIANSSVEYLGEVTHGDIIAVTYKMTFNISGKSASNIVQHHFKKYQDSWRILLTPETLVYFEQYTSPNR</sequence>
<protein>
    <submittedName>
        <fullName evidence="1">Uncharacterized protein</fullName>
    </submittedName>
</protein>
<accession>A0A1C7FEP1</accession>
<name>A0A1C7FEP1_9VIBR</name>
<dbReference type="AlphaFoldDB" id="A0A1C7FEP1"/>
<gene>
    <name evidence="1" type="ORF">VSVS05_03170</name>
</gene>
<proteinExistence type="predicted"/>